<gene>
    <name evidence="3" type="ORF">FB558_2531</name>
</gene>
<proteinExistence type="predicted"/>
<dbReference type="AlphaFoldDB" id="A0A543E2D5"/>
<protein>
    <submittedName>
        <fullName evidence="3">XPB/Ssl2-like helicase family protein</fullName>
    </submittedName>
</protein>
<keyword evidence="3" id="KW-0347">Helicase</keyword>
<dbReference type="Pfam" id="PF13625">
    <property type="entry name" value="Helicase_C_3"/>
    <property type="match status" value="1"/>
</dbReference>
<evidence type="ECO:0000313" key="4">
    <source>
        <dbReference type="Proteomes" id="UP000315677"/>
    </source>
</evidence>
<dbReference type="GO" id="GO:0004386">
    <property type="term" value="F:helicase activity"/>
    <property type="evidence" value="ECO:0007669"/>
    <property type="project" value="UniProtKB-KW"/>
</dbReference>
<comment type="caution">
    <text evidence="3">The sequence shown here is derived from an EMBL/GenBank/DDBJ whole genome shotgun (WGS) entry which is preliminary data.</text>
</comment>
<reference evidence="3 4" key="1">
    <citation type="submission" date="2019-06" db="EMBL/GenBank/DDBJ databases">
        <title>Sequencing the genomes of 1000 actinobacteria strains.</title>
        <authorList>
            <person name="Klenk H.-P."/>
        </authorList>
    </citation>
    <scope>NUCLEOTIDE SEQUENCE [LARGE SCALE GENOMIC DNA]</scope>
    <source>
        <strain evidence="3 4">DSM 45301</strain>
    </source>
</reference>
<keyword evidence="3" id="KW-0067">ATP-binding</keyword>
<dbReference type="EMBL" id="VFPA01000001">
    <property type="protein sequence ID" value="TQM15740.1"/>
    <property type="molecule type" value="Genomic_DNA"/>
</dbReference>
<feature type="domain" description="Helicase XPB/Ssl2 N-terminal" evidence="2">
    <location>
        <begin position="484"/>
        <end position="606"/>
    </location>
</feature>
<dbReference type="Proteomes" id="UP000315677">
    <property type="component" value="Unassembled WGS sequence"/>
</dbReference>
<evidence type="ECO:0000259" key="2">
    <source>
        <dbReference type="Pfam" id="PF13625"/>
    </source>
</evidence>
<feature type="region of interest" description="Disordered" evidence="1">
    <location>
        <begin position="634"/>
        <end position="666"/>
    </location>
</feature>
<dbReference type="InterPro" id="IPR032830">
    <property type="entry name" value="XPB/Ssl2_N"/>
</dbReference>
<name>A0A543E2D5_9PSEU</name>
<evidence type="ECO:0000256" key="1">
    <source>
        <dbReference type="SAM" id="MobiDB-lite"/>
    </source>
</evidence>
<sequence length="767" mass="80148">MGPPAECAYTLDPVLAPPTTVDLMPDSLVDWLRAQDDETLAALLRLRPDLGVPPPADLVVLATRAGIRASVHRACDDLDSLTLAVLEAAVVAGADTAPVPLDELRRLLGPDVPAEALDRALRALRERALLWGPDEGISLVPAAREVVPRHPGGLGRPATGPAGSSALPELLAAVTPEERRVLDALAAGPPIGRSRAGSDPDSPVGRLLARGLLLRVDPETVELPRQVGLALRGDRPMGAVPVAPPDIGARDRGADVVDRTAGGAALEVLRRLDLLIAFWGRTPPPVLRSGGLGVRELRRAAREMDTDETMAALLVELALAADLVGESDGVAPDWVPTTTADVWGAGGPEVRWSALARTWLDMARMPGLVGRKDDAGRPISALSDGVRRPLAPRDRRRVLAGLAELPPGTAPASAGALADLLAWRAPRRGGRLRDEVVDWVLAEATVLGVVALDALTAPGRALLDNPDRIVAALRATLPEPVGHVLLQADLTAVAPGPLETALARELDLVGEVESAGGATVYRFTEATVRRALDAGRSAADLHELFARRSATPVPQGLTYLVDDVARRHGQLRGGAAASFLRSDDEVLIAEVLAHPDSPPLELRRIAPTVLVSPLPLVELMDGLRAAGFSPAAEDTGGGVLDLTDRGRRTSPRRRAASRSGPPEPGADQLAALVARMRSGDATAGVRRGTAAPVTTNGSTLDLLRAAAAARRAVWIGFVDGHGVAGERVLEPQSIGGGVVEGRDAVDGAVHRVPLHRITSIAMVEDSV</sequence>
<keyword evidence="3" id="KW-0378">Hydrolase</keyword>
<keyword evidence="3" id="KW-0547">Nucleotide-binding</keyword>
<keyword evidence="4" id="KW-1185">Reference proteome</keyword>
<organism evidence="3 4">
    <name type="scientific">Pseudonocardia kunmingensis</name>
    <dbReference type="NCBI Taxonomy" id="630975"/>
    <lineage>
        <taxon>Bacteria</taxon>
        <taxon>Bacillati</taxon>
        <taxon>Actinomycetota</taxon>
        <taxon>Actinomycetes</taxon>
        <taxon>Pseudonocardiales</taxon>
        <taxon>Pseudonocardiaceae</taxon>
        <taxon>Pseudonocardia</taxon>
    </lineage>
</organism>
<accession>A0A543E2D5</accession>
<evidence type="ECO:0000313" key="3">
    <source>
        <dbReference type="EMBL" id="TQM15740.1"/>
    </source>
</evidence>